<evidence type="ECO:0000256" key="1">
    <source>
        <dbReference type="ARBA" id="ARBA00001936"/>
    </source>
</evidence>
<dbReference type="FunFam" id="3.40.50.720:FF:000095">
    <property type="entry name" value="NADP-dependent malic enzyme"/>
    <property type="match status" value="1"/>
</dbReference>
<dbReference type="EC" id="1.1.1.40" evidence="10"/>
<evidence type="ECO:0000259" key="8">
    <source>
        <dbReference type="SMART" id="SM00919"/>
    </source>
</evidence>
<comment type="cofactor">
    <cofactor evidence="7">
        <name>Mg(2+)</name>
        <dbReference type="ChEBI" id="CHEBI:18420"/>
    </cofactor>
    <cofactor evidence="7">
        <name>Mn(2+)</name>
        <dbReference type="ChEBI" id="CHEBI:29035"/>
    </cofactor>
    <text evidence="7">Divalent metal cations. Prefers magnesium or manganese.</text>
</comment>
<proteinExistence type="inferred from homology"/>
<dbReference type="SMART" id="SM00919">
    <property type="entry name" value="Malic_M"/>
    <property type="match status" value="1"/>
</dbReference>
<dbReference type="FunFam" id="3.40.50.10380:FF:000003">
    <property type="entry name" value="NADP-dependent malic enzyme"/>
    <property type="match status" value="1"/>
</dbReference>
<name>B2A0T4_NATTJ</name>
<dbReference type="SUPFAM" id="SSF51735">
    <property type="entry name" value="NAD(P)-binding Rossmann-fold domains"/>
    <property type="match status" value="1"/>
</dbReference>
<dbReference type="eggNOG" id="COG0281">
    <property type="taxonomic scope" value="Bacteria"/>
</dbReference>
<dbReference type="SUPFAM" id="SSF53223">
    <property type="entry name" value="Aminoacid dehydrogenase-like, N-terminal domain"/>
    <property type="match status" value="1"/>
</dbReference>
<dbReference type="KEGG" id="nth:Nther_2399"/>
<dbReference type="SMART" id="SM01274">
    <property type="entry name" value="malic"/>
    <property type="match status" value="1"/>
</dbReference>
<dbReference type="GO" id="GO:0004473">
    <property type="term" value="F:malate dehydrogenase (decarboxylating) (NADP+) activity"/>
    <property type="evidence" value="ECO:0007669"/>
    <property type="project" value="UniProtKB-EC"/>
</dbReference>
<dbReference type="CDD" id="cd05311">
    <property type="entry name" value="NAD_bind_2_malic_enz"/>
    <property type="match status" value="1"/>
</dbReference>
<dbReference type="Proteomes" id="UP000001683">
    <property type="component" value="Chromosome"/>
</dbReference>
<dbReference type="PANTHER" id="PTHR43237:SF4">
    <property type="entry name" value="NADP-DEPENDENT MALIC ENZYME"/>
    <property type="match status" value="1"/>
</dbReference>
<dbReference type="InterPro" id="IPR012302">
    <property type="entry name" value="Malic_NAD-bd"/>
</dbReference>
<feature type="binding site" evidence="7">
    <location>
        <position position="162"/>
    </location>
    <ligand>
        <name>a divalent metal cation</name>
        <dbReference type="ChEBI" id="CHEBI:60240"/>
    </ligand>
</feature>
<organism evidence="10 11">
    <name type="scientific">Natranaerobius thermophilus (strain ATCC BAA-1301 / DSM 18059 / JW/NM-WN-LF)</name>
    <dbReference type="NCBI Taxonomy" id="457570"/>
    <lineage>
        <taxon>Bacteria</taxon>
        <taxon>Bacillati</taxon>
        <taxon>Bacillota</taxon>
        <taxon>Clostridia</taxon>
        <taxon>Natranaerobiales</taxon>
        <taxon>Natranaerobiaceae</taxon>
        <taxon>Natranaerobius</taxon>
    </lineage>
</organism>
<sequence>MNNEEMKKLALELHQRSPGKLEVKSKVTIKNKEDLSLAYSPGVAEPCREIAANSEKVWQYTNRGNNVAVVTDGSAVLGLGNIGAQAAMPVMEGKAVLFKEFANIDAFPLCVNTQNVDEIVRIVKGTEATWGGINLEDISSPRCIEIERRLKEETDIPIFHDDQHGTAIVATAALINSLKLVNKKIEDVRIVVNGSGAGGIATAKLLMDMNCGDLILCDSRGIIHKGRRQGMNWIKEEMAERTNQDNITGDLARAMEGADVFLGLSVPDSVTKEMVVSMNRDPIIFALANPVPEIYPHLAQEAGAKVVGTGRSDFPNQINNVLAFPGILRGALDVQAKDINEDMKIAASQAIAELIPPANLRQDYVIPDAIDKKIAKTVARAVAKAAIDSGLNRKDINSI</sequence>
<dbReference type="FunCoup" id="B2A0T4">
    <property type="interactions" value="245"/>
</dbReference>
<dbReference type="STRING" id="457570.Nther_2399"/>
<evidence type="ECO:0000256" key="2">
    <source>
        <dbReference type="ARBA" id="ARBA00008785"/>
    </source>
</evidence>
<protein>
    <submittedName>
        <fullName evidence="10">Malate dehydrogenase (Oxaloacetate-decarboxylating) (NADP(+))</fullName>
        <ecNumber evidence="10">1.1.1.40</ecNumber>
    </submittedName>
</protein>
<evidence type="ECO:0000256" key="6">
    <source>
        <dbReference type="PIRSR" id="PIRSR000106-2"/>
    </source>
</evidence>
<dbReference type="InterPro" id="IPR046346">
    <property type="entry name" value="Aminoacid_DH-like_N_sf"/>
</dbReference>
<feature type="domain" description="Malic enzyme NAD-binding" evidence="8">
    <location>
        <begin position="163"/>
        <end position="387"/>
    </location>
</feature>
<keyword evidence="3 7" id="KW-0479">Metal-binding</keyword>
<feature type="active site" description="Proton acceptor" evidence="5">
    <location>
        <position position="94"/>
    </location>
</feature>
<evidence type="ECO:0000313" key="11">
    <source>
        <dbReference type="Proteomes" id="UP000001683"/>
    </source>
</evidence>
<feature type="active site" description="Proton donor" evidence="5">
    <location>
        <position position="39"/>
    </location>
</feature>
<feature type="domain" description="Malic enzyme N-terminal" evidence="9">
    <location>
        <begin position="18"/>
        <end position="151"/>
    </location>
</feature>
<dbReference type="Pfam" id="PF00390">
    <property type="entry name" value="malic"/>
    <property type="match status" value="1"/>
</dbReference>
<dbReference type="Gene3D" id="3.40.50.720">
    <property type="entry name" value="NAD(P)-binding Rossmann-like Domain"/>
    <property type="match status" value="1"/>
</dbReference>
<evidence type="ECO:0000256" key="4">
    <source>
        <dbReference type="ARBA" id="ARBA00023002"/>
    </source>
</evidence>
<dbReference type="PIRSF" id="PIRSF000106">
    <property type="entry name" value="ME"/>
    <property type="match status" value="1"/>
</dbReference>
<comment type="similarity">
    <text evidence="2">Belongs to the malic enzymes family.</text>
</comment>
<dbReference type="PROSITE" id="PS00331">
    <property type="entry name" value="MALIC_ENZYMES"/>
    <property type="match status" value="1"/>
</dbReference>
<dbReference type="InterPro" id="IPR036291">
    <property type="entry name" value="NAD(P)-bd_dom_sf"/>
</dbReference>
<dbReference type="GO" id="GO:0046872">
    <property type="term" value="F:metal ion binding"/>
    <property type="evidence" value="ECO:0007669"/>
    <property type="project" value="UniProtKB-KW"/>
</dbReference>
<feature type="binding site" evidence="6">
    <location>
        <position position="319"/>
    </location>
    <ligand>
        <name>(S)-malate</name>
        <dbReference type="ChEBI" id="CHEBI:15589"/>
    </ligand>
</feature>
<dbReference type="Gene3D" id="3.40.50.10380">
    <property type="entry name" value="Malic enzyme, N-terminal domain"/>
    <property type="match status" value="1"/>
</dbReference>
<evidence type="ECO:0000256" key="3">
    <source>
        <dbReference type="ARBA" id="ARBA00022723"/>
    </source>
</evidence>
<gene>
    <name evidence="10" type="ordered locus">Nther_2399</name>
</gene>
<reference evidence="10 11" key="2">
    <citation type="journal article" date="2011" name="J. Bacteriol.">
        <title>Complete genome sequence of the anaerobic, halophilic alkalithermophile Natranaerobius thermophilus JW/NM-WN-LF.</title>
        <authorList>
            <person name="Zhao B."/>
            <person name="Mesbah N.M."/>
            <person name="Dalin E."/>
            <person name="Goodwin L."/>
            <person name="Nolan M."/>
            <person name="Pitluck S."/>
            <person name="Chertkov O."/>
            <person name="Brettin T.S."/>
            <person name="Han J."/>
            <person name="Larimer F.W."/>
            <person name="Land M.L."/>
            <person name="Hauser L."/>
            <person name="Kyrpides N."/>
            <person name="Wiegel J."/>
        </authorList>
    </citation>
    <scope>NUCLEOTIDE SEQUENCE [LARGE SCALE GENOMIC DNA]</scope>
    <source>
        <strain evidence="11">ATCC BAA-1301 / DSM 18059 / JW/NM-WN-LF</strain>
    </source>
</reference>
<evidence type="ECO:0000313" key="10">
    <source>
        <dbReference type="EMBL" id="ACB85964.1"/>
    </source>
</evidence>
<accession>B2A0T4</accession>
<dbReference type="EMBL" id="CP001034">
    <property type="protein sequence ID" value="ACB85964.1"/>
    <property type="molecule type" value="Genomic_DNA"/>
</dbReference>
<dbReference type="InterPro" id="IPR015884">
    <property type="entry name" value="Malic_enzyme_CS"/>
</dbReference>
<dbReference type="GO" id="GO:0051287">
    <property type="term" value="F:NAD binding"/>
    <property type="evidence" value="ECO:0007669"/>
    <property type="project" value="InterPro"/>
</dbReference>
<evidence type="ECO:0000256" key="5">
    <source>
        <dbReference type="PIRSR" id="PIRSR000106-1"/>
    </source>
</evidence>
<comment type="cofactor">
    <cofactor evidence="1">
        <name>Mn(2+)</name>
        <dbReference type="ChEBI" id="CHEBI:29035"/>
    </cofactor>
</comment>
<dbReference type="InterPro" id="IPR051674">
    <property type="entry name" value="Malate_Decarboxylase"/>
</dbReference>
<dbReference type="AlphaFoldDB" id="B2A0T4"/>
<feature type="binding site" evidence="6">
    <location>
        <position position="289"/>
    </location>
    <ligand>
        <name>(S)-malate</name>
        <dbReference type="ChEBI" id="CHEBI:15589"/>
    </ligand>
</feature>
<feature type="binding site" evidence="7">
    <location>
        <position position="136"/>
    </location>
    <ligand>
        <name>a divalent metal cation</name>
        <dbReference type="ChEBI" id="CHEBI:60240"/>
    </ligand>
</feature>
<reference evidence="10 11" key="1">
    <citation type="submission" date="2008-04" db="EMBL/GenBank/DDBJ databases">
        <title>Complete sequence of chromosome of Natranaerobius thermophilus JW/NM-WN-LF.</title>
        <authorList>
            <consortium name="US DOE Joint Genome Institute"/>
            <person name="Copeland A."/>
            <person name="Lucas S."/>
            <person name="Lapidus A."/>
            <person name="Glavina del Rio T."/>
            <person name="Dalin E."/>
            <person name="Tice H."/>
            <person name="Bruce D."/>
            <person name="Goodwin L."/>
            <person name="Pitluck S."/>
            <person name="Chertkov O."/>
            <person name="Brettin T."/>
            <person name="Detter J.C."/>
            <person name="Han C."/>
            <person name="Kuske C.R."/>
            <person name="Schmutz J."/>
            <person name="Larimer F."/>
            <person name="Land M."/>
            <person name="Hauser L."/>
            <person name="Kyrpides N."/>
            <person name="Lykidis A."/>
            <person name="Mesbah N.M."/>
            <person name="Wiegel J."/>
        </authorList>
    </citation>
    <scope>NUCLEOTIDE SEQUENCE [LARGE SCALE GENOMIC DNA]</scope>
    <source>
        <strain evidence="11">ATCC BAA-1301 / DSM 18059 / JW/NM-WN-LF</strain>
    </source>
</reference>
<dbReference type="InterPro" id="IPR012301">
    <property type="entry name" value="Malic_N_dom"/>
</dbReference>
<feature type="binding site" evidence="7">
    <location>
        <position position="137"/>
    </location>
    <ligand>
        <name>a divalent metal cation</name>
        <dbReference type="ChEBI" id="CHEBI:60240"/>
    </ligand>
</feature>
<evidence type="ECO:0000256" key="7">
    <source>
        <dbReference type="PIRSR" id="PIRSR000106-3"/>
    </source>
</evidence>
<evidence type="ECO:0000259" key="9">
    <source>
        <dbReference type="SMART" id="SM01274"/>
    </source>
</evidence>
<keyword evidence="11" id="KW-1185">Reference proteome</keyword>
<dbReference type="InParanoid" id="B2A0T4"/>
<keyword evidence="4 10" id="KW-0560">Oxidoreductase</keyword>
<dbReference type="InterPro" id="IPR045213">
    <property type="entry name" value="Malic_NAD-bd_bact_type"/>
</dbReference>
<dbReference type="Pfam" id="PF03949">
    <property type="entry name" value="Malic_M"/>
    <property type="match status" value="1"/>
</dbReference>
<dbReference type="InterPro" id="IPR037062">
    <property type="entry name" value="Malic_N_dom_sf"/>
</dbReference>
<dbReference type="HOGENOM" id="CLU_034446_2_1_9"/>
<dbReference type="InterPro" id="IPR001891">
    <property type="entry name" value="Malic_OxRdtase"/>
</dbReference>
<dbReference type="PANTHER" id="PTHR43237">
    <property type="entry name" value="NADP-DEPENDENT MALIC ENZYME"/>
    <property type="match status" value="1"/>
</dbReference>